<dbReference type="PROSITE" id="PS01156">
    <property type="entry name" value="TONB_DEPENDENT_REC_2"/>
    <property type="match status" value="1"/>
</dbReference>
<dbReference type="GO" id="GO:0044718">
    <property type="term" value="P:siderophore transmembrane transport"/>
    <property type="evidence" value="ECO:0007669"/>
    <property type="project" value="TreeGrafter"/>
</dbReference>
<gene>
    <name evidence="16" type="ORF">BA177_12465</name>
</gene>
<keyword evidence="8 10" id="KW-0472">Membrane</keyword>
<dbReference type="Pfam" id="PF00593">
    <property type="entry name" value="TonB_dep_Rec_b-barrel"/>
    <property type="match status" value="1"/>
</dbReference>
<keyword evidence="7 12" id="KW-0798">TonB box</keyword>
<dbReference type="CDD" id="cd01347">
    <property type="entry name" value="ligand_gated_channel"/>
    <property type="match status" value="1"/>
</dbReference>
<feature type="domain" description="TonB-dependent receptor-like beta-barrel" evidence="14">
    <location>
        <begin position="246"/>
        <end position="642"/>
    </location>
</feature>
<evidence type="ECO:0000256" key="8">
    <source>
        <dbReference type="ARBA" id="ARBA00023136"/>
    </source>
</evidence>
<evidence type="ECO:0000256" key="3">
    <source>
        <dbReference type="ARBA" id="ARBA00022448"/>
    </source>
</evidence>
<evidence type="ECO:0000256" key="4">
    <source>
        <dbReference type="ARBA" id="ARBA00022452"/>
    </source>
</evidence>
<keyword evidence="17" id="KW-1185">Reference proteome</keyword>
<feature type="signal peptide" evidence="13">
    <location>
        <begin position="1"/>
        <end position="28"/>
    </location>
</feature>
<dbReference type="GO" id="GO:0015344">
    <property type="term" value="F:siderophore uptake transmembrane transporter activity"/>
    <property type="evidence" value="ECO:0007669"/>
    <property type="project" value="TreeGrafter"/>
</dbReference>
<dbReference type="Gene3D" id="2.170.130.10">
    <property type="entry name" value="TonB-dependent receptor, plug domain"/>
    <property type="match status" value="1"/>
</dbReference>
<comment type="similarity">
    <text evidence="2 10 12">Belongs to the TonB-dependent receptor family.</text>
</comment>
<dbReference type="KEGG" id="woc:BA177_12465"/>
<dbReference type="AlphaFoldDB" id="A0A193LHH5"/>
<dbReference type="InterPro" id="IPR037066">
    <property type="entry name" value="Plug_dom_sf"/>
</dbReference>
<feature type="short sequence motif" description="TonB C-terminal box" evidence="11">
    <location>
        <begin position="666"/>
        <end position="683"/>
    </location>
</feature>
<dbReference type="GO" id="GO:0009279">
    <property type="term" value="C:cell outer membrane"/>
    <property type="evidence" value="ECO:0007669"/>
    <property type="project" value="UniProtKB-SubCell"/>
</dbReference>
<evidence type="ECO:0000256" key="13">
    <source>
        <dbReference type="SAM" id="SignalP"/>
    </source>
</evidence>
<keyword evidence="4 10" id="KW-1134">Transmembrane beta strand</keyword>
<dbReference type="InterPro" id="IPR000531">
    <property type="entry name" value="Beta-barrel_TonB"/>
</dbReference>
<sequence length="683" mass="75186">MNLRALSLRPLSCMASIALLVSSPAVLAQDDTTDIEQITVVGRMTNVDVTADEIERYQVNDLQDLFRHVPSVSVGGSLGIAQKIYVRGMEDTLLNVTVDGAPQTGTLFHHIGRVKIEPELLKQVSVQSGAGEATAGFGAIGGSIRFLTKDANDLLDDGDNVGGLVRVGVFSNEGQRYSGTVYGRLSDNWGLLGSYVYVNRENMDDGDGNELLATSAEQKLGFLKLSGAIGDKQYLSLSYELRDEEGEFGQRPNWPTLEGDPIYPGSGERETVVANYRFDASDAINVETTLYSTQSDFVQNVTGRWGRYGADIETTGFDVRNTSRLGQHSVTYGIEQRNDEVVSAYLDGPATCAAWAWDANTCSFKEEGTATAAYIQDHFQATDQLLLSFGMRYDDYDFEQLTYDETSGSHGWSGNIGLDYDLTPELTFSIGYAEAMRGKEIGDALTLEKRPGRLRIDPALRPEDVTNAEIGVTYRNDQWFASLVYFQSDIDDVISDQIGGGVAPEDSTYYENIGRYEADGFELGFGYQLDRVRFDLAYSNTTSEINGHTVEGYEYNGIGNARGDTLTVGINFEASGRLELGWNTIAVAGMDDIEVLHRAMDIGWIAELQTIDKPGYAVHDVYARWQPTRSDSWYLSFAVQNVFDKSYRDHSSVGDYSAIPGWETVAGLRETGRDIRLTLSAGF</sequence>
<evidence type="ECO:0000256" key="2">
    <source>
        <dbReference type="ARBA" id="ARBA00009810"/>
    </source>
</evidence>
<evidence type="ECO:0000313" key="17">
    <source>
        <dbReference type="Proteomes" id="UP000092695"/>
    </source>
</evidence>
<evidence type="ECO:0000256" key="1">
    <source>
        <dbReference type="ARBA" id="ARBA00004571"/>
    </source>
</evidence>
<dbReference type="InterPro" id="IPR010917">
    <property type="entry name" value="TonB_rcpt_CS"/>
</dbReference>
<evidence type="ECO:0000256" key="9">
    <source>
        <dbReference type="ARBA" id="ARBA00023237"/>
    </source>
</evidence>
<dbReference type="InterPro" id="IPR012910">
    <property type="entry name" value="Plug_dom"/>
</dbReference>
<evidence type="ECO:0000259" key="15">
    <source>
        <dbReference type="Pfam" id="PF07715"/>
    </source>
</evidence>
<evidence type="ECO:0000256" key="7">
    <source>
        <dbReference type="ARBA" id="ARBA00023077"/>
    </source>
</evidence>
<feature type="domain" description="TonB-dependent receptor plug" evidence="15">
    <location>
        <begin position="47"/>
        <end position="142"/>
    </location>
</feature>
<dbReference type="STRING" id="1548547.BA177_12465"/>
<dbReference type="RefSeq" id="WP_068616677.1">
    <property type="nucleotide sequence ID" value="NZ_CP016268.1"/>
</dbReference>
<evidence type="ECO:0000256" key="10">
    <source>
        <dbReference type="PROSITE-ProRule" id="PRU01360"/>
    </source>
</evidence>
<keyword evidence="9 10" id="KW-0998">Cell outer membrane</keyword>
<evidence type="ECO:0000256" key="6">
    <source>
        <dbReference type="ARBA" id="ARBA00022729"/>
    </source>
</evidence>
<dbReference type="Proteomes" id="UP000092695">
    <property type="component" value="Chromosome"/>
</dbReference>
<proteinExistence type="inferred from homology"/>
<dbReference type="InterPro" id="IPR036942">
    <property type="entry name" value="Beta-barrel_TonB_sf"/>
</dbReference>
<evidence type="ECO:0000256" key="12">
    <source>
        <dbReference type="RuleBase" id="RU003357"/>
    </source>
</evidence>
<dbReference type="Gene3D" id="2.40.170.20">
    <property type="entry name" value="TonB-dependent receptor, beta-barrel domain"/>
    <property type="match status" value="1"/>
</dbReference>
<organism evidence="16 17">
    <name type="scientific">Woeseia oceani</name>
    <dbReference type="NCBI Taxonomy" id="1548547"/>
    <lineage>
        <taxon>Bacteria</taxon>
        <taxon>Pseudomonadati</taxon>
        <taxon>Pseudomonadota</taxon>
        <taxon>Gammaproteobacteria</taxon>
        <taxon>Woeseiales</taxon>
        <taxon>Woeseiaceae</taxon>
        <taxon>Woeseia</taxon>
    </lineage>
</organism>
<comment type="subcellular location">
    <subcellularLocation>
        <location evidence="1 10">Cell outer membrane</location>
        <topology evidence="1 10">Multi-pass membrane protein</topology>
    </subcellularLocation>
</comment>
<dbReference type="EMBL" id="CP016268">
    <property type="protein sequence ID" value="ANO51908.1"/>
    <property type="molecule type" value="Genomic_DNA"/>
</dbReference>
<dbReference type="Pfam" id="PF07715">
    <property type="entry name" value="Plug"/>
    <property type="match status" value="1"/>
</dbReference>
<dbReference type="InterPro" id="IPR039426">
    <property type="entry name" value="TonB-dep_rcpt-like"/>
</dbReference>
<keyword evidence="5 10" id="KW-0812">Transmembrane</keyword>
<dbReference type="PANTHER" id="PTHR30069:SF41">
    <property type="entry name" value="HEME_HEMOPEXIN UTILIZATION PROTEIN C"/>
    <property type="match status" value="1"/>
</dbReference>
<keyword evidence="3 10" id="KW-0813">Transport</keyword>
<evidence type="ECO:0000313" key="16">
    <source>
        <dbReference type="EMBL" id="ANO51908.1"/>
    </source>
</evidence>
<accession>A0A193LHH5</accession>
<dbReference type="PROSITE" id="PS52016">
    <property type="entry name" value="TONB_DEPENDENT_REC_3"/>
    <property type="match status" value="1"/>
</dbReference>
<name>A0A193LHH5_9GAMM</name>
<dbReference type="OrthoDB" id="9760494at2"/>
<evidence type="ECO:0000259" key="14">
    <source>
        <dbReference type="Pfam" id="PF00593"/>
    </source>
</evidence>
<feature type="chain" id="PRO_5008260224" evidence="13">
    <location>
        <begin position="29"/>
        <end position="683"/>
    </location>
</feature>
<evidence type="ECO:0000256" key="11">
    <source>
        <dbReference type="PROSITE-ProRule" id="PRU10144"/>
    </source>
</evidence>
<keyword evidence="16" id="KW-0675">Receptor</keyword>
<protein>
    <submittedName>
        <fullName evidence="16">TonB-dependent receptor</fullName>
    </submittedName>
</protein>
<dbReference type="SUPFAM" id="SSF56935">
    <property type="entry name" value="Porins"/>
    <property type="match status" value="1"/>
</dbReference>
<evidence type="ECO:0000256" key="5">
    <source>
        <dbReference type="ARBA" id="ARBA00022692"/>
    </source>
</evidence>
<dbReference type="PANTHER" id="PTHR30069">
    <property type="entry name" value="TONB-DEPENDENT OUTER MEMBRANE RECEPTOR"/>
    <property type="match status" value="1"/>
</dbReference>
<reference evidence="16 17" key="1">
    <citation type="submission" date="2016-06" db="EMBL/GenBank/DDBJ databases">
        <title>Complete genome sequence of a deep-branching marine Gamma Proteobacterium Woeseia oceani type strain XK5.</title>
        <authorList>
            <person name="Mu D."/>
            <person name="Du Z."/>
        </authorList>
    </citation>
    <scope>NUCLEOTIDE SEQUENCE [LARGE SCALE GENOMIC DNA]</scope>
    <source>
        <strain evidence="16 17">XK5</strain>
    </source>
</reference>
<keyword evidence="6 13" id="KW-0732">Signal</keyword>